<protein>
    <submittedName>
        <fullName evidence="1">Uncharacterized protein</fullName>
    </submittedName>
</protein>
<evidence type="ECO:0000313" key="1">
    <source>
        <dbReference type="EMBL" id="TCU60498.1"/>
    </source>
</evidence>
<gene>
    <name evidence="1" type="ORF">EDD61_1066</name>
</gene>
<accession>A0A4R3TEW4</accession>
<organism evidence="1 2">
    <name type="scientific">Longicatena caecimuris</name>
    <dbReference type="NCBI Taxonomy" id="1796635"/>
    <lineage>
        <taxon>Bacteria</taxon>
        <taxon>Bacillati</taxon>
        <taxon>Bacillota</taxon>
        <taxon>Erysipelotrichia</taxon>
        <taxon>Erysipelotrichales</taxon>
        <taxon>Erysipelotrichaceae</taxon>
        <taxon>Longicatena</taxon>
    </lineage>
</organism>
<reference evidence="1 2" key="1">
    <citation type="submission" date="2019-03" db="EMBL/GenBank/DDBJ databases">
        <title>Genomic Encyclopedia of Type Strains, Phase IV (KMG-IV): sequencing the most valuable type-strain genomes for metagenomic binning, comparative biology and taxonomic classification.</title>
        <authorList>
            <person name="Goeker M."/>
        </authorList>
    </citation>
    <scope>NUCLEOTIDE SEQUENCE [LARGE SCALE GENOMIC DNA]</scope>
    <source>
        <strain evidence="1 2">DSM 29481</strain>
    </source>
</reference>
<comment type="caution">
    <text evidence="1">The sequence shown here is derived from an EMBL/GenBank/DDBJ whole genome shotgun (WGS) entry which is preliminary data.</text>
</comment>
<proteinExistence type="predicted"/>
<keyword evidence="2" id="KW-1185">Reference proteome</keyword>
<dbReference type="Proteomes" id="UP000295773">
    <property type="component" value="Unassembled WGS sequence"/>
</dbReference>
<name>A0A4R3TEW4_9FIRM</name>
<dbReference type="AlphaFoldDB" id="A0A4R3TEW4"/>
<dbReference type="EMBL" id="SMBP01000006">
    <property type="protein sequence ID" value="TCU60498.1"/>
    <property type="molecule type" value="Genomic_DNA"/>
</dbReference>
<evidence type="ECO:0000313" key="2">
    <source>
        <dbReference type="Proteomes" id="UP000295773"/>
    </source>
</evidence>
<sequence>MPVLMKLSMMNIFTIKSKQALFFVMVGNKKMTQIGHLEFVRLTK</sequence>